<dbReference type="Proteomes" id="UP000193834">
    <property type="component" value="Unassembled WGS sequence"/>
</dbReference>
<dbReference type="InterPro" id="IPR009057">
    <property type="entry name" value="Homeodomain-like_sf"/>
</dbReference>
<dbReference type="Pfam" id="PF17937">
    <property type="entry name" value="TetR_C_28"/>
    <property type="match status" value="1"/>
</dbReference>
<dbReference type="PROSITE" id="PS50977">
    <property type="entry name" value="HTH_TETR_2"/>
    <property type="match status" value="1"/>
</dbReference>
<accession>A0A1X7J8B7</accession>
<feature type="domain" description="HTH tetR-type" evidence="5">
    <location>
        <begin position="9"/>
        <end position="69"/>
    </location>
</feature>
<dbReference type="InterPro" id="IPR041479">
    <property type="entry name" value="TetR_CgmR_C"/>
</dbReference>
<reference evidence="6 7" key="1">
    <citation type="submission" date="2017-04" db="EMBL/GenBank/DDBJ databases">
        <authorList>
            <person name="Afonso C.L."/>
            <person name="Miller P.J."/>
            <person name="Scott M.A."/>
            <person name="Spackman E."/>
            <person name="Goraichik I."/>
            <person name="Dimitrov K.M."/>
            <person name="Suarez D.L."/>
            <person name="Swayne D.E."/>
        </authorList>
    </citation>
    <scope>NUCLEOTIDE SEQUENCE [LARGE SCALE GENOMIC DNA]</scope>
    <source>
        <strain evidence="6 7">11</strain>
    </source>
</reference>
<dbReference type="Gene3D" id="1.10.357.10">
    <property type="entry name" value="Tetracycline Repressor, domain 2"/>
    <property type="match status" value="1"/>
</dbReference>
<evidence type="ECO:0000256" key="2">
    <source>
        <dbReference type="ARBA" id="ARBA00023125"/>
    </source>
</evidence>
<keyword evidence="3" id="KW-0804">Transcription</keyword>
<proteinExistence type="predicted"/>
<evidence type="ECO:0000256" key="1">
    <source>
        <dbReference type="ARBA" id="ARBA00023015"/>
    </source>
</evidence>
<dbReference type="InterPro" id="IPR050109">
    <property type="entry name" value="HTH-type_TetR-like_transc_reg"/>
</dbReference>
<dbReference type="Pfam" id="PF00440">
    <property type="entry name" value="TetR_N"/>
    <property type="match status" value="1"/>
</dbReference>
<dbReference type="InterPro" id="IPR001647">
    <property type="entry name" value="HTH_TetR"/>
</dbReference>
<dbReference type="AlphaFoldDB" id="A0A1X7J8B7"/>
<dbReference type="PANTHER" id="PTHR30055">
    <property type="entry name" value="HTH-TYPE TRANSCRIPTIONAL REGULATOR RUTR"/>
    <property type="match status" value="1"/>
</dbReference>
<dbReference type="GO" id="GO:0000976">
    <property type="term" value="F:transcription cis-regulatory region binding"/>
    <property type="evidence" value="ECO:0007669"/>
    <property type="project" value="TreeGrafter"/>
</dbReference>
<name>A0A1X7J8B7_9BACL</name>
<dbReference type="STRING" id="1852522.SAMN06295960_1339"/>
<keyword evidence="7" id="KW-1185">Reference proteome</keyword>
<dbReference type="SUPFAM" id="SSF46689">
    <property type="entry name" value="Homeodomain-like"/>
    <property type="match status" value="1"/>
</dbReference>
<feature type="DNA-binding region" description="H-T-H motif" evidence="4">
    <location>
        <begin position="32"/>
        <end position="51"/>
    </location>
</feature>
<evidence type="ECO:0000259" key="5">
    <source>
        <dbReference type="PROSITE" id="PS50977"/>
    </source>
</evidence>
<dbReference type="PRINTS" id="PR00455">
    <property type="entry name" value="HTHTETR"/>
</dbReference>
<keyword evidence="2 4" id="KW-0238">DNA-binding</keyword>
<evidence type="ECO:0000313" key="7">
    <source>
        <dbReference type="Proteomes" id="UP000193834"/>
    </source>
</evidence>
<evidence type="ECO:0000256" key="3">
    <source>
        <dbReference type="ARBA" id="ARBA00023163"/>
    </source>
</evidence>
<dbReference type="PANTHER" id="PTHR30055:SF234">
    <property type="entry name" value="HTH-TYPE TRANSCRIPTIONAL REGULATOR BETI"/>
    <property type="match status" value="1"/>
</dbReference>
<dbReference type="OrthoDB" id="9806334at2"/>
<dbReference type="GO" id="GO:0003700">
    <property type="term" value="F:DNA-binding transcription factor activity"/>
    <property type="evidence" value="ECO:0007669"/>
    <property type="project" value="TreeGrafter"/>
</dbReference>
<sequence>MQRSDLVTISKRQLILEAASAIIMEQGINHLTLELVAQQAGVSKGGLLYHFANKDELIKGLNEITIKEFRKLVEEAHEETGSYTKAFLLATLRQIEGKELHNASSSMLAALSTNKEWIKLWDEDYQRFRVEIEKEGISFEVGMIVRLVSDGFLYSRLFESDPLHLEEEQRVLTYILEWIDKEKQQ</sequence>
<evidence type="ECO:0000256" key="4">
    <source>
        <dbReference type="PROSITE-ProRule" id="PRU00335"/>
    </source>
</evidence>
<gene>
    <name evidence="6" type="ORF">SAMN06295960_1339</name>
</gene>
<organism evidence="6 7">
    <name type="scientific">Paenibacillus aquistagni</name>
    <dbReference type="NCBI Taxonomy" id="1852522"/>
    <lineage>
        <taxon>Bacteria</taxon>
        <taxon>Bacillati</taxon>
        <taxon>Bacillota</taxon>
        <taxon>Bacilli</taxon>
        <taxon>Bacillales</taxon>
        <taxon>Paenibacillaceae</taxon>
        <taxon>Paenibacillus</taxon>
    </lineage>
</organism>
<keyword evidence="1" id="KW-0805">Transcription regulation</keyword>
<evidence type="ECO:0000313" key="6">
    <source>
        <dbReference type="EMBL" id="SMG23819.1"/>
    </source>
</evidence>
<dbReference type="EMBL" id="FXAZ01000001">
    <property type="protein sequence ID" value="SMG23819.1"/>
    <property type="molecule type" value="Genomic_DNA"/>
</dbReference>
<protein>
    <submittedName>
        <fullName evidence="6">Transcriptional regulator, TetR family</fullName>
    </submittedName>
</protein>